<organism evidence="1 2">
    <name type="scientific">Portunus trituberculatus</name>
    <name type="common">Swimming crab</name>
    <name type="synonym">Neptunus trituberculatus</name>
    <dbReference type="NCBI Taxonomy" id="210409"/>
    <lineage>
        <taxon>Eukaryota</taxon>
        <taxon>Metazoa</taxon>
        <taxon>Ecdysozoa</taxon>
        <taxon>Arthropoda</taxon>
        <taxon>Crustacea</taxon>
        <taxon>Multicrustacea</taxon>
        <taxon>Malacostraca</taxon>
        <taxon>Eumalacostraca</taxon>
        <taxon>Eucarida</taxon>
        <taxon>Decapoda</taxon>
        <taxon>Pleocyemata</taxon>
        <taxon>Brachyura</taxon>
        <taxon>Eubrachyura</taxon>
        <taxon>Portunoidea</taxon>
        <taxon>Portunidae</taxon>
        <taxon>Portuninae</taxon>
        <taxon>Portunus</taxon>
    </lineage>
</organism>
<proteinExistence type="predicted"/>
<name>A0A5B7J2D6_PORTR</name>
<gene>
    <name evidence="1" type="ORF">E2C01_085333</name>
</gene>
<keyword evidence="2" id="KW-1185">Reference proteome</keyword>
<evidence type="ECO:0000313" key="1">
    <source>
        <dbReference type="EMBL" id="MPC90352.1"/>
    </source>
</evidence>
<protein>
    <submittedName>
        <fullName evidence="1">Uncharacterized protein</fullName>
    </submittedName>
</protein>
<evidence type="ECO:0000313" key="2">
    <source>
        <dbReference type="Proteomes" id="UP000324222"/>
    </source>
</evidence>
<dbReference type="AlphaFoldDB" id="A0A5B7J2D6"/>
<accession>A0A5B7J2D6</accession>
<reference evidence="1 2" key="1">
    <citation type="submission" date="2019-05" db="EMBL/GenBank/DDBJ databases">
        <title>Another draft genome of Portunus trituberculatus and its Hox gene families provides insights of decapod evolution.</title>
        <authorList>
            <person name="Jeong J.-H."/>
            <person name="Song I."/>
            <person name="Kim S."/>
            <person name="Choi T."/>
            <person name="Kim D."/>
            <person name="Ryu S."/>
            <person name="Kim W."/>
        </authorList>
    </citation>
    <scope>NUCLEOTIDE SEQUENCE [LARGE SCALE GENOMIC DNA]</scope>
    <source>
        <tissue evidence="1">Muscle</tissue>
    </source>
</reference>
<sequence length="87" mass="9587">MWTFHGNLSAKGGRFCGTSYLKAHPLETVALRKPNLHSDRGQNPSDPKVRMVSLYHGGSLDCTTASHFFSSTVTGFVIKKSPKSKMF</sequence>
<dbReference type="EMBL" id="VSRR010084076">
    <property type="protein sequence ID" value="MPC90352.1"/>
    <property type="molecule type" value="Genomic_DNA"/>
</dbReference>
<comment type="caution">
    <text evidence="1">The sequence shown here is derived from an EMBL/GenBank/DDBJ whole genome shotgun (WGS) entry which is preliminary data.</text>
</comment>
<dbReference type="Proteomes" id="UP000324222">
    <property type="component" value="Unassembled WGS sequence"/>
</dbReference>